<gene>
    <name evidence="1" type="ORF">VNO77_03932</name>
</gene>
<protein>
    <submittedName>
        <fullName evidence="1">Uncharacterized protein</fullName>
    </submittedName>
</protein>
<comment type="caution">
    <text evidence="1">The sequence shown here is derived from an EMBL/GenBank/DDBJ whole genome shotgun (WGS) entry which is preliminary data.</text>
</comment>
<organism evidence="1 2">
    <name type="scientific">Canavalia gladiata</name>
    <name type="common">Sword bean</name>
    <name type="synonym">Dolichos gladiatus</name>
    <dbReference type="NCBI Taxonomy" id="3824"/>
    <lineage>
        <taxon>Eukaryota</taxon>
        <taxon>Viridiplantae</taxon>
        <taxon>Streptophyta</taxon>
        <taxon>Embryophyta</taxon>
        <taxon>Tracheophyta</taxon>
        <taxon>Spermatophyta</taxon>
        <taxon>Magnoliopsida</taxon>
        <taxon>eudicotyledons</taxon>
        <taxon>Gunneridae</taxon>
        <taxon>Pentapetalae</taxon>
        <taxon>rosids</taxon>
        <taxon>fabids</taxon>
        <taxon>Fabales</taxon>
        <taxon>Fabaceae</taxon>
        <taxon>Papilionoideae</taxon>
        <taxon>50 kb inversion clade</taxon>
        <taxon>NPAAA clade</taxon>
        <taxon>indigoferoid/millettioid clade</taxon>
        <taxon>Phaseoleae</taxon>
        <taxon>Canavalia</taxon>
    </lineage>
</organism>
<reference evidence="1 2" key="1">
    <citation type="submission" date="2024-01" db="EMBL/GenBank/DDBJ databases">
        <title>The genomes of 5 underutilized Papilionoideae crops provide insights into root nodulation and disease resistanc.</title>
        <authorList>
            <person name="Jiang F."/>
        </authorList>
    </citation>
    <scope>NUCLEOTIDE SEQUENCE [LARGE SCALE GENOMIC DNA]</scope>
    <source>
        <strain evidence="1">LVBAO_FW01</strain>
        <tissue evidence="1">Leaves</tissue>
    </source>
</reference>
<sequence length="103" mass="11661">MHIWFTIYFFGCTIGLLLTKPKIGLYFLPCRFTLPLFTKIPGSYVRMGEPEVTMSSLNVRKNEKDGPAISKFFVQLQSVVKVNHLSSGLLFTKNEKDGPGLFN</sequence>
<name>A0AAN9R7A4_CANGL</name>
<keyword evidence="2" id="KW-1185">Reference proteome</keyword>
<proteinExistence type="predicted"/>
<accession>A0AAN9R7A4</accession>
<evidence type="ECO:0000313" key="2">
    <source>
        <dbReference type="Proteomes" id="UP001367508"/>
    </source>
</evidence>
<dbReference type="Proteomes" id="UP001367508">
    <property type="component" value="Unassembled WGS sequence"/>
</dbReference>
<dbReference type="AlphaFoldDB" id="A0AAN9R7A4"/>
<dbReference type="EMBL" id="JAYMYQ010000001">
    <property type="protein sequence ID" value="KAK7361847.1"/>
    <property type="molecule type" value="Genomic_DNA"/>
</dbReference>
<evidence type="ECO:0000313" key="1">
    <source>
        <dbReference type="EMBL" id="KAK7361847.1"/>
    </source>
</evidence>